<keyword evidence="2" id="KW-1185">Reference proteome</keyword>
<dbReference type="EMBL" id="JBBPBN010000054">
    <property type="protein sequence ID" value="KAK8990509.1"/>
    <property type="molecule type" value="Genomic_DNA"/>
</dbReference>
<accession>A0ABR2PQ50</accession>
<comment type="caution">
    <text evidence="1">The sequence shown here is derived from an EMBL/GenBank/DDBJ whole genome shotgun (WGS) entry which is preliminary data.</text>
</comment>
<sequence>MGSIVVPGGLGSYDPFISHVIGEIANIKGKRHANSLGNASGHQLPILENILGNFMEVNVLCNDPIYLAPVDLPHDQSNTRLNVVFDSTVDYVDEDNPMYQPEVLKHSRTDLLTPEVSIMLIQLV</sequence>
<evidence type="ECO:0000313" key="2">
    <source>
        <dbReference type="Proteomes" id="UP001396334"/>
    </source>
</evidence>
<evidence type="ECO:0000313" key="1">
    <source>
        <dbReference type="EMBL" id="KAK8990509.1"/>
    </source>
</evidence>
<gene>
    <name evidence="1" type="ORF">V6N11_009207</name>
</gene>
<protein>
    <submittedName>
        <fullName evidence="1">Uncharacterized protein</fullName>
    </submittedName>
</protein>
<dbReference type="Proteomes" id="UP001396334">
    <property type="component" value="Unassembled WGS sequence"/>
</dbReference>
<organism evidence="1 2">
    <name type="scientific">Hibiscus sabdariffa</name>
    <name type="common">roselle</name>
    <dbReference type="NCBI Taxonomy" id="183260"/>
    <lineage>
        <taxon>Eukaryota</taxon>
        <taxon>Viridiplantae</taxon>
        <taxon>Streptophyta</taxon>
        <taxon>Embryophyta</taxon>
        <taxon>Tracheophyta</taxon>
        <taxon>Spermatophyta</taxon>
        <taxon>Magnoliopsida</taxon>
        <taxon>eudicotyledons</taxon>
        <taxon>Gunneridae</taxon>
        <taxon>Pentapetalae</taxon>
        <taxon>rosids</taxon>
        <taxon>malvids</taxon>
        <taxon>Malvales</taxon>
        <taxon>Malvaceae</taxon>
        <taxon>Malvoideae</taxon>
        <taxon>Hibiscus</taxon>
    </lineage>
</organism>
<reference evidence="1 2" key="1">
    <citation type="journal article" date="2024" name="G3 (Bethesda)">
        <title>Genome assembly of Hibiscus sabdariffa L. provides insights into metabolisms of medicinal natural products.</title>
        <authorList>
            <person name="Kim T."/>
        </authorList>
    </citation>
    <scope>NUCLEOTIDE SEQUENCE [LARGE SCALE GENOMIC DNA]</scope>
    <source>
        <strain evidence="1">TK-2024</strain>
        <tissue evidence="1">Old leaves</tissue>
    </source>
</reference>
<proteinExistence type="predicted"/>
<name>A0ABR2PQ50_9ROSI</name>